<dbReference type="PANTHER" id="PTHR14043:SF5">
    <property type="entry name" value="HOMEOBOX PROTEIN CUT-LIKE 2"/>
    <property type="match status" value="1"/>
</dbReference>
<evidence type="ECO:0000256" key="12">
    <source>
        <dbReference type="RuleBase" id="RU361129"/>
    </source>
</evidence>
<dbReference type="SUPFAM" id="SSF46689">
    <property type="entry name" value="Homeodomain-like"/>
    <property type="match status" value="1"/>
</dbReference>
<dbReference type="GO" id="GO:0005634">
    <property type="term" value="C:nucleus"/>
    <property type="evidence" value="ECO:0007669"/>
    <property type="project" value="UniProtKB-SubCell"/>
</dbReference>
<evidence type="ECO:0000256" key="4">
    <source>
        <dbReference type="ARBA" id="ARBA00023015"/>
    </source>
</evidence>
<evidence type="ECO:0000256" key="6">
    <source>
        <dbReference type="ARBA" id="ARBA00023125"/>
    </source>
</evidence>
<dbReference type="InterPro" id="IPR009057">
    <property type="entry name" value="Homeodomain-like_sf"/>
</dbReference>
<dbReference type="FunFam" id="1.10.10.60:FF:000116">
    <property type="entry name" value="Cut-like homeobox 2b"/>
    <property type="match status" value="1"/>
</dbReference>
<dbReference type="CDD" id="cd00086">
    <property type="entry name" value="homeodomain"/>
    <property type="match status" value="1"/>
</dbReference>
<evidence type="ECO:0000256" key="8">
    <source>
        <dbReference type="ARBA" id="ARBA00023163"/>
    </source>
</evidence>
<keyword evidence="5" id="KW-0175">Coiled coil</keyword>
<dbReference type="PROSITE" id="PS50071">
    <property type="entry name" value="HOMEOBOX_2"/>
    <property type="match status" value="1"/>
</dbReference>
<evidence type="ECO:0000313" key="15">
    <source>
        <dbReference type="Ensembl" id="ENSPFOP00000026066.1"/>
    </source>
</evidence>
<dbReference type="GO" id="GO:0000981">
    <property type="term" value="F:DNA-binding transcription factor activity, RNA polymerase II-specific"/>
    <property type="evidence" value="ECO:0007669"/>
    <property type="project" value="TreeGrafter"/>
</dbReference>
<keyword evidence="4 12" id="KW-0805">Transcription regulation</keyword>
<dbReference type="FunFam" id="1.10.260.40:FF:000004">
    <property type="entry name" value="Cut-like homeobox 1a"/>
    <property type="match status" value="1"/>
</dbReference>
<name>A0A096M3S5_POEFO</name>
<proteinExistence type="inferred from homology"/>
<evidence type="ECO:0000256" key="7">
    <source>
        <dbReference type="ARBA" id="ARBA00023155"/>
    </source>
</evidence>
<dbReference type="SMART" id="SM01109">
    <property type="entry name" value="CUT"/>
    <property type="match status" value="1"/>
</dbReference>
<evidence type="ECO:0000256" key="9">
    <source>
        <dbReference type="ARBA" id="ARBA00023242"/>
    </source>
</evidence>
<comment type="subcellular location">
    <subcellularLocation>
        <location evidence="1 10 11">Nucleus</location>
    </subcellularLocation>
</comment>
<evidence type="ECO:0000259" key="13">
    <source>
        <dbReference type="PROSITE" id="PS50071"/>
    </source>
</evidence>
<comment type="similarity">
    <text evidence="2 12">Belongs to the CUT homeobox family.</text>
</comment>
<dbReference type="EMBL" id="AYCK01014937">
    <property type="status" value="NOT_ANNOTATED_CDS"/>
    <property type="molecule type" value="Genomic_DNA"/>
</dbReference>
<dbReference type="SUPFAM" id="SSF47413">
    <property type="entry name" value="lambda repressor-like DNA-binding domains"/>
    <property type="match status" value="1"/>
</dbReference>
<feature type="domain" description="Homeobox" evidence="13">
    <location>
        <begin position="142"/>
        <end position="198"/>
    </location>
</feature>
<dbReference type="InterPro" id="IPR010982">
    <property type="entry name" value="Lambda_DNA-bd_dom_sf"/>
</dbReference>
<dbReference type="Ensembl" id="ENSPFOT00000026209.1">
    <property type="protein sequence ID" value="ENSPFOP00000026066.1"/>
    <property type="gene ID" value="ENSPFOG00000005210.2"/>
</dbReference>
<dbReference type="AlphaFoldDB" id="A0A096M3S5"/>
<evidence type="ECO:0000256" key="2">
    <source>
        <dbReference type="ARBA" id="ARBA00008190"/>
    </source>
</evidence>
<keyword evidence="9 10" id="KW-0539">Nucleus</keyword>
<dbReference type="InterPro" id="IPR003350">
    <property type="entry name" value="CUT_dom"/>
</dbReference>
<sequence length="198" mass="22424">MGLHQPATPLGIQELVAMSPELDTYAITKKVKEVLTDNNLGQRLFGETILGLTQGSVSDLLSRPKPWHKLSLKGREPFVRMQLWLNDPHNVEKLRVMKKMEKKAYLKRRYGLLSTGSDSDSPSTRSECVSPALASLDLCPFSQVKKPRVVLGAEEKEALRKAYMQEPYPSQNTIEMLASQLNLKTNTVINWFHNYRQG</sequence>
<protein>
    <recommendedName>
        <fullName evidence="12">One cut domain family member</fullName>
    </recommendedName>
</protein>
<reference evidence="15" key="2">
    <citation type="submission" date="2025-08" db="UniProtKB">
        <authorList>
            <consortium name="Ensembl"/>
        </authorList>
    </citation>
    <scope>IDENTIFICATION</scope>
</reference>
<dbReference type="Gene3D" id="1.10.10.60">
    <property type="entry name" value="Homeodomain-like"/>
    <property type="match status" value="1"/>
</dbReference>
<keyword evidence="6 10" id="KW-0238">DNA-binding</keyword>
<reference evidence="16" key="1">
    <citation type="submission" date="2013-10" db="EMBL/GenBank/DDBJ databases">
        <authorList>
            <person name="Schartl M."/>
            <person name="Warren W."/>
        </authorList>
    </citation>
    <scope>NUCLEOTIDE SEQUENCE [LARGE SCALE GENOMIC DNA]</scope>
    <source>
        <strain evidence="16">female</strain>
    </source>
</reference>
<evidence type="ECO:0000256" key="1">
    <source>
        <dbReference type="ARBA" id="ARBA00004123"/>
    </source>
</evidence>
<dbReference type="PANTHER" id="PTHR14043">
    <property type="entry name" value="CCAAT DISPLACEMENT PROTEIN-RELATED"/>
    <property type="match status" value="1"/>
</dbReference>
<dbReference type="GO" id="GO:0000977">
    <property type="term" value="F:RNA polymerase II transcription regulatory region sequence-specific DNA binding"/>
    <property type="evidence" value="ECO:0007669"/>
    <property type="project" value="TreeGrafter"/>
</dbReference>
<keyword evidence="8 12" id="KW-0804">Transcription</keyword>
<dbReference type="Pfam" id="PF02376">
    <property type="entry name" value="CUT"/>
    <property type="match status" value="1"/>
</dbReference>
<evidence type="ECO:0000256" key="11">
    <source>
        <dbReference type="RuleBase" id="RU000682"/>
    </source>
</evidence>
<dbReference type="SMART" id="SM00389">
    <property type="entry name" value="HOX"/>
    <property type="match status" value="1"/>
</dbReference>
<dbReference type="Proteomes" id="UP000028760">
    <property type="component" value="Unassembled WGS sequence"/>
</dbReference>
<keyword evidence="3" id="KW-0677">Repeat</keyword>
<dbReference type="InterPro" id="IPR001356">
    <property type="entry name" value="HD"/>
</dbReference>
<keyword evidence="16" id="KW-1185">Reference proteome</keyword>
<evidence type="ECO:0000256" key="10">
    <source>
        <dbReference type="PROSITE-ProRule" id="PRU00108"/>
    </source>
</evidence>
<dbReference type="PROSITE" id="PS51042">
    <property type="entry name" value="CUT"/>
    <property type="match status" value="1"/>
</dbReference>
<evidence type="ECO:0000256" key="3">
    <source>
        <dbReference type="ARBA" id="ARBA00022737"/>
    </source>
</evidence>
<dbReference type="Gene3D" id="1.10.260.40">
    <property type="entry name" value="lambda repressor-like DNA-binding domains"/>
    <property type="match status" value="1"/>
</dbReference>
<dbReference type="GeneTree" id="ENSGT00940000160241"/>
<feature type="domain" description="CUT" evidence="14">
    <location>
        <begin position="13"/>
        <end position="100"/>
    </location>
</feature>
<accession>A0A096M3S5</accession>
<evidence type="ECO:0000313" key="16">
    <source>
        <dbReference type="Proteomes" id="UP000028760"/>
    </source>
</evidence>
<organism evidence="15 16">
    <name type="scientific">Poecilia formosa</name>
    <name type="common">Amazon molly</name>
    <name type="synonym">Limia formosa</name>
    <dbReference type="NCBI Taxonomy" id="48698"/>
    <lineage>
        <taxon>Eukaryota</taxon>
        <taxon>Metazoa</taxon>
        <taxon>Chordata</taxon>
        <taxon>Craniata</taxon>
        <taxon>Vertebrata</taxon>
        <taxon>Euteleostomi</taxon>
        <taxon>Actinopterygii</taxon>
        <taxon>Neopterygii</taxon>
        <taxon>Teleostei</taxon>
        <taxon>Neoteleostei</taxon>
        <taxon>Acanthomorphata</taxon>
        <taxon>Ovalentaria</taxon>
        <taxon>Atherinomorphae</taxon>
        <taxon>Cyprinodontiformes</taxon>
        <taxon>Poeciliidae</taxon>
        <taxon>Poeciliinae</taxon>
        <taxon>Poecilia</taxon>
    </lineage>
</organism>
<evidence type="ECO:0000259" key="14">
    <source>
        <dbReference type="PROSITE" id="PS51042"/>
    </source>
</evidence>
<reference evidence="15" key="3">
    <citation type="submission" date="2025-09" db="UniProtKB">
        <authorList>
            <consortium name="Ensembl"/>
        </authorList>
    </citation>
    <scope>IDENTIFICATION</scope>
</reference>
<evidence type="ECO:0000256" key="5">
    <source>
        <dbReference type="ARBA" id="ARBA00023054"/>
    </source>
</evidence>
<dbReference type="Pfam" id="PF00046">
    <property type="entry name" value="Homeodomain"/>
    <property type="match status" value="1"/>
</dbReference>
<keyword evidence="7 10" id="KW-0371">Homeobox</keyword>